<dbReference type="Proteomes" id="UP000002058">
    <property type="component" value="Unassembled WGS sequence"/>
</dbReference>
<keyword evidence="12" id="KW-1133">Transmembrane helix</keyword>
<dbReference type="GO" id="GO:0000086">
    <property type="term" value="P:G2/M transition of mitotic cell cycle"/>
    <property type="evidence" value="ECO:0007669"/>
    <property type="project" value="TreeGrafter"/>
</dbReference>
<dbReference type="PANTHER" id="PTHR10828:SF17">
    <property type="entry name" value="PROTEIN-TYROSINE-PHOSPHATASE"/>
    <property type="match status" value="1"/>
</dbReference>
<dbReference type="InParanoid" id="C4JFZ6"/>
<dbReference type="SMART" id="SM00450">
    <property type="entry name" value="RHOD"/>
    <property type="match status" value="1"/>
</dbReference>
<dbReference type="AlphaFoldDB" id="C4JFZ6"/>
<name>C4JFZ6_UNCRE</name>
<keyword evidence="15" id="KW-1185">Reference proteome</keyword>
<feature type="compositionally biased region" description="Polar residues" evidence="11">
    <location>
        <begin position="403"/>
        <end position="418"/>
    </location>
</feature>
<dbReference type="SUPFAM" id="SSF52821">
    <property type="entry name" value="Rhodanese/Cell cycle control phosphatase"/>
    <property type="match status" value="1"/>
</dbReference>
<evidence type="ECO:0000256" key="5">
    <source>
        <dbReference type="ARBA" id="ARBA00022801"/>
    </source>
</evidence>
<dbReference type="PRINTS" id="PR00716">
    <property type="entry name" value="MPIPHPHTASE"/>
</dbReference>
<dbReference type="HOGENOM" id="CLU_402355_0_0_1"/>
<evidence type="ECO:0000256" key="6">
    <source>
        <dbReference type="ARBA" id="ARBA00022912"/>
    </source>
</evidence>
<evidence type="ECO:0000313" key="14">
    <source>
        <dbReference type="EMBL" id="EEP76227.1"/>
    </source>
</evidence>
<evidence type="ECO:0000256" key="1">
    <source>
        <dbReference type="ARBA" id="ARBA00011065"/>
    </source>
</evidence>
<dbReference type="Pfam" id="PF00581">
    <property type="entry name" value="Rhodanese"/>
    <property type="match status" value="1"/>
</dbReference>
<dbReference type="RefSeq" id="XP_002541560.1">
    <property type="nucleotide sequence ID" value="XM_002541514.1"/>
</dbReference>
<dbReference type="PANTHER" id="PTHR10828">
    <property type="entry name" value="M-PHASE INDUCER PHOSPHATASE DUAL SPECIFICITY PHOSPHATASE CDC25"/>
    <property type="match status" value="1"/>
</dbReference>
<dbReference type="VEuPathDB" id="FungiDB:UREG_01076"/>
<dbReference type="eggNOG" id="KOG3772">
    <property type="taxonomic scope" value="Eukaryota"/>
</dbReference>
<dbReference type="GO" id="GO:0051301">
    <property type="term" value="P:cell division"/>
    <property type="evidence" value="ECO:0007669"/>
    <property type="project" value="UniProtKB-UniRule"/>
</dbReference>
<dbReference type="KEGG" id="ure:UREG_01076"/>
<comment type="catalytic activity">
    <reaction evidence="8 10">
        <text>O-phospho-L-tyrosyl-[protein] + H2O = L-tyrosyl-[protein] + phosphate</text>
        <dbReference type="Rhea" id="RHEA:10684"/>
        <dbReference type="Rhea" id="RHEA-COMP:10136"/>
        <dbReference type="Rhea" id="RHEA-COMP:20101"/>
        <dbReference type="ChEBI" id="CHEBI:15377"/>
        <dbReference type="ChEBI" id="CHEBI:43474"/>
        <dbReference type="ChEBI" id="CHEBI:46858"/>
        <dbReference type="ChEBI" id="CHEBI:61978"/>
        <dbReference type="EC" id="3.1.3.48"/>
    </reaction>
</comment>
<sequence>MENSRVVGGKDAVANTDWPAQVPVPVAVRNTPVSSHSPPSVHALPVATDVVQLHSFFPLIFPPFSLLLLLFLSVACFNALLFGLFFLSIHSPHCPPRRSSSRRPPQGLVFTVSSWTTDLLDCPSWPAHFDFGIRRLLVLLASRISKSSHHMCLAAFKGKLVSQLALTLAAGVVVVTTDFRLDLLSNFLSLDLSSDHESRRGVPPSVMFGHHFRSEGTNGLSFPAIRKFGPESFNFRDLSMKTGHSDYFNTNPLRGSSPTVTLAADLSQNFHIDRRLGFRFPHNRNIYGQVTASSGPTLLARFSHGIRTSWTSTVGPPPSRSLLNFYWFLTMFNRRPRPPILRPSLMRSKAYSSGEKGSLAPQPPPFKFAAGNNPSSRPSLACNTMGPPRPRAPLSGVVGQCRSNGSPVNGIRKSSNPFSRPRKQCRRSLSMFEHPDDVINQDEDTMMLSSPVIQSIADMDTQPTLQLPHFIPEDGDQLPRIEINVLVDIINGKYNDLYDNISIIDCRFEYEYEGGHINGAVNYNDKEQLAAKLFEEGQKSNTALIFHCEYSAHRAPIMAKFIRHKDRAINVDIYPKLTYPEMYILHGGYSAFFAEHRCLCQPQNYVEMSAKEHEFACERGLGRVKQRSKLSRAQTFAFGQNSLQVEESPTGRCRLPGDRSSEFDSPFDRDVEVTRLPGRRMFSY</sequence>
<feature type="transmembrane region" description="Helical" evidence="12">
    <location>
        <begin position="66"/>
        <end position="89"/>
    </location>
</feature>
<dbReference type="GO" id="GO:0110032">
    <property type="term" value="P:positive regulation of G2/MI transition of meiotic cell cycle"/>
    <property type="evidence" value="ECO:0007669"/>
    <property type="project" value="TreeGrafter"/>
</dbReference>
<feature type="domain" description="Rhodanese" evidence="13">
    <location>
        <begin position="497"/>
        <end position="601"/>
    </location>
</feature>
<dbReference type="GO" id="GO:0010971">
    <property type="term" value="P:positive regulation of G2/M transition of mitotic cell cycle"/>
    <property type="evidence" value="ECO:0007669"/>
    <property type="project" value="TreeGrafter"/>
</dbReference>
<feature type="region of interest" description="Disordered" evidence="11">
    <location>
        <begin position="403"/>
        <end position="424"/>
    </location>
</feature>
<keyword evidence="12" id="KW-0812">Transmembrane</keyword>
<evidence type="ECO:0000256" key="12">
    <source>
        <dbReference type="SAM" id="Phobius"/>
    </source>
</evidence>
<keyword evidence="3 10" id="KW-0132">Cell division</keyword>
<keyword evidence="5 10" id="KW-0378">Hydrolase</keyword>
<evidence type="ECO:0000256" key="11">
    <source>
        <dbReference type="SAM" id="MobiDB-lite"/>
    </source>
</evidence>
<evidence type="ECO:0000256" key="9">
    <source>
        <dbReference type="ARBA" id="ARBA00067190"/>
    </source>
</evidence>
<keyword evidence="4 10" id="KW-0498">Mitosis</keyword>
<comment type="function">
    <text evidence="10">Tyrosine protein phosphatase which functions as a dosage-dependent inducer of mitotic progression.</text>
</comment>
<dbReference type="InterPro" id="IPR036873">
    <property type="entry name" value="Rhodanese-like_dom_sf"/>
</dbReference>
<dbReference type="EMBL" id="CH476615">
    <property type="protein sequence ID" value="EEP76227.1"/>
    <property type="molecule type" value="Genomic_DNA"/>
</dbReference>
<evidence type="ECO:0000256" key="2">
    <source>
        <dbReference type="ARBA" id="ARBA00013064"/>
    </source>
</evidence>
<dbReference type="EC" id="3.1.3.48" evidence="2 10"/>
<dbReference type="GO" id="GO:0004725">
    <property type="term" value="F:protein tyrosine phosphatase activity"/>
    <property type="evidence" value="ECO:0007669"/>
    <property type="project" value="UniProtKB-UniRule"/>
</dbReference>
<dbReference type="InterPro" id="IPR001763">
    <property type="entry name" value="Rhodanese-like_dom"/>
</dbReference>
<dbReference type="OMA" id="AKEMHAF"/>
<dbReference type="CDD" id="cd01530">
    <property type="entry name" value="Cdc25"/>
    <property type="match status" value="1"/>
</dbReference>
<dbReference type="GO" id="GO:0005737">
    <property type="term" value="C:cytoplasm"/>
    <property type="evidence" value="ECO:0007669"/>
    <property type="project" value="TreeGrafter"/>
</dbReference>
<protein>
    <recommendedName>
        <fullName evidence="9 10">M-phase inducer phosphatase</fullName>
        <ecNumber evidence="2 10">3.1.3.48</ecNumber>
    </recommendedName>
</protein>
<evidence type="ECO:0000259" key="13">
    <source>
        <dbReference type="PROSITE" id="PS50206"/>
    </source>
</evidence>
<reference evidence="15" key="1">
    <citation type="journal article" date="2009" name="Genome Res.">
        <title>Comparative genomic analyses of the human fungal pathogens Coccidioides and their relatives.</title>
        <authorList>
            <person name="Sharpton T.J."/>
            <person name="Stajich J.E."/>
            <person name="Rounsley S.D."/>
            <person name="Gardner M.J."/>
            <person name="Wortman J.R."/>
            <person name="Jordar V.S."/>
            <person name="Maiti R."/>
            <person name="Kodira C.D."/>
            <person name="Neafsey D.E."/>
            <person name="Zeng Q."/>
            <person name="Hung C.-Y."/>
            <person name="McMahan C."/>
            <person name="Muszewska A."/>
            <person name="Grynberg M."/>
            <person name="Mandel M.A."/>
            <person name="Kellner E.M."/>
            <person name="Barker B.M."/>
            <person name="Galgiani J.N."/>
            <person name="Orbach M.J."/>
            <person name="Kirkland T.N."/>
            <person name="Cole G.T."/>
            <person name="Henn M.R."/>
            <person name="Birren B.W."/>
            <person name="Taylor J.W."/>
        </authorList>
    </citation>
    <scope>NUCLEOTIDE SEQUENCE [LARGE SCALE GENOMIC DNA]</scope>
    <source>
        <strain evidence="15">UAMH 1704</strain>
    </source>
</reference>
<dbReference type="GeneID" id="8438283"/>
<evidence type="ECO:0000256" key="4">
    <source>
        <dbReference type="ARBA" id="ARBA00022776"/>
    </source>
</evidence>
<dbReference type="InterPro" id="IPR000751">
    <property type="entry name" value="MPI_Phosphatase"/>
</dbReference>
<evidence type="ECO:0000256" key="3">
    <source>
        <dbReference type="ARBA" id="ARBA00022618"/>
    </source>
</evidence>
<keyword evidence="12" id="KW-0472">Membrane</keyword>
<evidence type="ECO:0000256" key="7">
    <source>
        <dbReference type="ARBA" id="ARBA00023306"/>
    </source>
</evidence>
<gene>
    <name evidence="14" type="ORF">UREG_01076</name>
</gene>
<proteinExistence type="inferred from homology"/>
<keyword evidence="7 10" id="KW-0131">Cell cycle</keyword>
<comment type="similarity">
    <text evidence="1 10">Belongs to the MPI phosphatase family.</text>
</comment>
<evidence type="ECO:0000256" key="10">
    <source>
        <dbReference type="RuleBase" id="RU368028"/>
    </source>
</evidence>
<dbReference type="STRING" id="336963.C4JFZ6"/>
<organism evidence="14 15">
    <name type="scientific">Uncinocarpus reesii (strain UAMH 1704)</name>
    <dbReference type="NCBI Taxonomy" id="336963"/>
    <lineage>
        <taxon>Eukaryota</taxon>
        <taxon>Fungi</taxon>
        <taxon>Dikarya</taxon>
        <taxon>Ascomycota</taxon>
        <taxon>Pezizomycotina</taxon>
        <taxon>Eurotiomycetes</taxon>
        <taxon>Eurotiomycetidae</taxon>
        <taxon>Onygenales</taxon>
        <taxon>Onygenaceae</taxon>
        <taxon>Uncinocarpus</taxon>
    </lineage>
</organism>
<dbReference type="GO" id="GO:0005634">
    <property type="term" value="C:nucleus"/>
    <property type="evidence" value="ECO:0007669"/>
    <property type="project" value="TreeGrafter"/>
</dbReference>
<dbReference type="PROSITE" id="PS50206">
    <property type="entry name" value="RHODANESE_3"/>
    <property type="match status" value="1"/>
</dbReference>
<dbReference type="OrthoDB" id="26523at2759"/>
<dbReference type="FunFam" id="3.40.250.10:FF:000021">
    <property type="entry name" value="M-phase inducer phosphatase cdc-25.2"/>
    <property type="match status" value="1"/>
</dbReference>
<evidence type="ECO:0000313" key="15">
    <source>
        <dbReference type="Proteomes" id="UP000002058"/>
    </source>
</evidence>
<evidence type="ECO:0000256" key="8">
    <source>
        <dbReference type="ARBA" id="ARBA00051722"/>
    </source>
</evidence>
<dbReference type="Gene3D" id="3.40.250.10">
    <property type="entry name" value="Rhodanese-like domain"/>
    <property type="match status" value="1"/>
</dbReference>
<keyword evidence="6 10" id="KW-0904">Protein phosphatase</keyword>
<accession>C4JFZ6</accession>